<dbReference type="RefSeq" id="WP_097655342.1">
    <property type="nucleotide sequence ID" value="NZ_LYXE01000188.1"/>
</dbReference>
<comment type="caution">
    <text evidence="1">The sequence shown here is derived from an EMBL/GenBank/DDBJ whole genome shotgun (WGS) entry which is preliminary data.</text>
</comment>
<dbReference type="EMBL" id="LYXE01000188">
    <property type="protein sequence ID" value="PDV96618.1"/>
    <property type="molecule type" value="Genomic_DNA"/>
</dbReference>
<accession>A0A2H3KHQ8</accession>
<evidence type="ECO:0000313" key="2">
    <source>
        <dbReference type="Proteomes" id="UP000220922"/>
    </source>
</evidence>
<keyword evidence="2" id="KW-1185">Reference proteome</keyword>
<gene>
    <name evidence="1" type="ORF">A9Q02_06610</name>
</gene>
<sequence length="225" mass="24226">MDTTFHAKPDSELLYNLALQLGSIQELSEAAQVTLETFARCTQAKSGLLLMPEVVPLSVGMSAPTADEVVAIYALPAVQSAMQLVGITVLPGGLVPLTGSIHIAGILPTSHGKPGLLLLGCDPPLNHSARRTLAAAIPLLRQTFDRLRQQQYGQQTRSTTEATLRHNLIRLQATLEESHARLLHAASILYNDAMPEPDVTFALAQSLEQLQQALDLCTKIEAHEA</sequence>
<protein>
    <submittedName>
        <fullName evidence="1">Uncharacterized protein</fullName>
    </submittedName>
</protein>
<reference evidence="1 2" key="1">
    <citation type="submission" date="2016-05" db="EMBL/GenBank/DDBJ databases">
        <authorList>
            <person name="Lavstsen T."/>
            <person name="Jespersen J.S."/>
        </authorList>
    </citation>
    <scope>NUCLEOTIDE SEQUENCE [LARGE SCALE GENOMIC DNA]</scope>
    <source>
        <strain evidence="1 2">B7-9</strain>
    </source>
</reference>
<organism evidence="1 2">
    <name type="scientific">Candidatus Chloroploca asiatica</name>
    <dbReference type="NCBI Taxonomy" id="1506545"/>
    <lineage>
        <taxon>Bacteria</taxon>
        <taxon>Bacillati</taxon>
        <taxon>Chloroflexota</taxon>
        <taxon>Chloroflexia</taxon>
        <taxon>Chloroflexales</taxon>
        <taxon>Chloroflexineae</taxon>
        <taxon>Oscillochloridaceae</taxon>
        <taxon>Candidatus Chloroploca</taxon>
    </lineage>
</organism>
<evidence type="ECO:0000313" key="1">
    <source>
        <dbReference type="EMBL" id="PDV96618.1"/>
    </source>
</evidence>
<dbReference type="OrthoDB" id="9824216at2"/>
<name>A0A2H3KHQ8_9CHLR</name>
<dbReference type="AlphaFoldDB" id="A0A2H3KHQ8"/>
<dbReference type="Proteomes" id="UP000220922">
    <property type="component" value="Unassembled WGS sequence"/>
</dbReference>
<proteinExistence type="predicted"/>